<evidence type="ECO:0000256" key="1">
    <source>
        <dbReference type="SAM" id="MobiDB-lite"/>
    </source>
</evidence>
<dbReference type="EMBL" id="CAQI01000044">
    <property type="protein sequence ID" value="CCQ46710.1"/>
    <property type="molecule type" value="Genomic_DNA"/>
</dbReference>
<gene>
    <name evidence="2" type="ORF">ARTSIC4J27_2681</name>
</gene>
<keyword evidence="3" id="KW-1185">Reference proteome</keyword>
<evidence type="ECO:0000313" key="2">
    <source>
        <dbReference type="EMBL" id="CCQ46710.1"/>
    </source>
</evidence>
<sequence>MTELSAPDESAAAQPSPDWPLNSQHGVTDQLVHRALAPLDGLPGIPVADHEEVYNALHDNLRAALDTDPASADPASMDPSNSGPSDGGA</sequence>
<name>A0A024H3F6_9MICC</name>
<comment type="caution">
    <text evidence="2">The sequence shown here is derived from an EMBL/GenBank/DDBJ whole genome shotgun (WGS) entry which is preliminary data.</text>
</comment>
<feature type="region of interest" description="Disordered" evidence="1">
    <location>
        <begin position="64"/>
        <end position="89"/>
    </location>
</feature>
<reference evidence="3" key="1">
    <citation type="journal article" date="2014" name="Genome Announc.">
        <title>Genome Sequence of Arthrobacter siccitolerans 4J27, a Xeroprotectant-Producing Desiccation-Tolerant Microorganism.</title>
        <authorList>
            <person name="Manzanera M."/>
            <person name="Santa-Cruz-Calvo L."/>
            <person name="Vilchez J.I."/>
            <person name="Garcia-Fontana C."/>
            <person name="Silva-Castro G.A."/>
            <person name="Calvo C."/>
            <person name="Gonzalez-Lopez J."/>
        </authorList>
    </citation>
    <scope>NUCLEOTIDE SEQUENCE [LARGE SCALE GENOMIC DNA]</scope>
    <source>
        <strain evidence="3">4J27</strain>
    </source>
</reference>
<dbReference type="AlphaFoldDB" id="A0A024H3F6"/>
<evidence type="ECO:0000313" key="3">
    <source>
        <dbReference type="Proteomes" id="UP000035722"/>
    </source>
</evidence>
<proteinExistence type="predicted"/>
<organism evidence="2 3">
    <name type="scientific">Pseudarthrobacter siccitolerans</name>
    <dbReference type="NCBI Taxonomy" id="861266"/>
    <lineage>
        <taxon>Bacteria</taxon>
        <taxon>Bacillati</taxon>
        <taxon>Actinomycetota</taxon>
        <taxon>Actinomycetes</taxon>
        <taxon>Micrococcales</taxon>
        <taxon>Micrococcaceae</taxon>
        <taxon>Pseudarthrobacter</taxon>
    </lineage>
</organism>
<dbReference type="Proteomes" id="UP000035722">
    <property type="component" value="Unassembled WGS sequence"/>
</dbReference>
<feature type="region of interest" description="Disordered" evidence="1">
    <location>
        <begin position="1"/>
        <end position="26"/>
    </location>
</feature>
<dbReference type="OrthoDB" id="4953139at2"/>
<dbReference type="RefSeq" id="WP_050055576.1">
    <property type="nucleotide sequence ID" value="NZ_CAQI01000044.1"/>
</dbReference>
<protein>
    <submittedName>
        <fullName evidence="2">Uncharacterized protein</fullName>
    </submittedName>
</protein>
<accession>A0A024H3F6</accession>
<feature type="compositionally biased region" description="Polar residues" evidence="1">
    <location>
        <begin position="78"/>
        <end position="89"/>
    </location>
</feature>
<dbReference type="STRING" id="861266.ARTSIC4J27_2681"/>